<gene>
    <name evidence="2" type="ORF">A9Q84_19880</name>
</gene>
<sequence length="69" mass="8026">MAEEKSIVKKKTLIQKIRTNNKMLHEIYLLIKKNKKWWLMPIFMVFAVLSLFITLAGGSSILPAIYALF</sequence>
<protein>
    <submittedName>
        <fullName evidence="2">Uncharacterized protein</fullName>
    </submittedName>
</protein>
<name>A0A1Y5F2T4_9BACT</name>
<dbReference type="AlphaFoldDB" id="A0A1Y5F2T4"/>
<feature type="transmembrane region" description="Helical" evidence="1">
    <location>
        <begin position="37"/>
        <end position="66"/>
    </location>
</feature>
<evidence type="ECO:0000256" key="1">
    <source>
        <dbReference type="SAM" id="Phobius"/>
    </source>
</evidence>
<accession>A0A1Y5F2T4</accession>
<comment type="caution">
    <text evidence="2">The sequence shown here is derived from an EMBL/GenBank/DDBJ whole genome shotgun (WGS) entry which is preliminary data.</text>
</comment>
<evidence type="ECO:0000313" key="3">
    <source>
        <dbReference type="Proteomes" id="UP000196531"/>
    </source>
</evidence>
<dbReference type="Proteomes" id="UP000196531">
    <property type="component" value="Unassembled WGS sequence"/>
</dbReference>
<keyword evidence="1" id="KW-1133">Transmembrane helix</keyword>
<dbReference type="InterPro" id="IPR046031">
    <property type="entry name" value="DUF5989"/>
</dbReference>
<organism evidence="2 3">
    <name type="scientific">Halobacteriovorax marinus</name>
    <dbReference type="NCBI Taxonomy" id="97084"/>
    <lineage>
        <taxon>Bacteria</taxon>
        <taxon>Pseudomonadati</taxon>
        <taxon>Bdellovibrionota</taxon>
        <taxon>Bacteriovoracia</taxon>
        <taxon>Bacteriovoracales</taxon>
        <taxon>Halobacteriovoraceae</taxon>
        <taxon>Halobacteriovorax</taxon>
    </lineage>
</organism>
<proteinExistence type="predicted"/>
<evidence type="ECO:0000313" key="2">
    <source>
        <dbReference type="EMBL" id="OUR93724.1"/>
    </source>
</evidence>
<keyword evidence="1" id="KW-0812">Transmembrane</keyword>
<dbReference type="Pfam" id="PF19451">
    <property type="entry name" value="DUF5989"/>
    <property type="match status" value="1"/>
</dbReference>
<keyword evidence="1" id="KW-0472">Membrane</keyword>
<dbReference type="EMBL" id="MAAO01000015">
    <property type="protein sequence ID" value="OUR93724.1"/>
    <property type="molecule type" value="Genomic_DNA"/>
</dbReference>
<reference evidence="3" key="1">
    <citation type="journal article" date="2017" name="Proc. Natl. Acad. Sci. U.S.A.">
        <title>Simulation of Deepwater Horizon oil plume reveals substrate specialization within a complex community of hydrocarbon-degraders.</title>
        <authorList>
            <person name="Hu P."/>
            <person name="Dubinsky E.A."/>
            <person name="Probst A.J."/>
            <person name="Wang J."/>
            <person name="Sieber C.M.K."/>
            <person name="Tom L.M."/>
            <person name="Gardinali P."/>
            <person name="Banfield J.F."/>
            <person name="Atlas R.M."/>
            <person name="Andersen G.L."/>
        </authorList>
    </citation>
    <scope>NUCLEOTIDE SEQUENCE [LARGE SCALE GENOMIC DNA]</scope>
</reference>